<dbReference type="Gene3D" id="3.60.40.10">
    <property type="entry name" value="PPM-type phosphatase domain"/>
    <property type="match status" value="1"/>
</dbReference>
<sequence>MTGGPSDEGDVLALPAVVGVPTVDFAPRPPCPPEPGDYRPDTVCDAWSAGRLTVRMASVRGYAHRYDGTPRQDDAVAVAHPGSGAVVFAVADGVSAAGEAHVGAALACRAAVRVVLRSLDDAQGDGDAIDWDAVDWDAVVGAAAAALVRDAGDDKGAAAARFATTLVTGLVRPEPPAATLVRVGDTAAWRLRGGAFEALTSAPGDPVVVRSATAALPVVPDVVRPQSVDLAPGDVVLVGTDGFGDPLGDGTGQVGRLVAEVLATPPSALRFAHVLDFSRETFDDDRTLLAIWSDPDPPC</sequence>
<keyword evidence="3" id="KW-1185">Reference proteome</keyword>
<name>A0A1M7RLR8_9ACTN</name>
<protein>
    <submittedName>
        <fullName evidence="2">Protein phosphatase 2C</fullName>
    </submittedName>
</protein>
<dbReference type="OrthoDB" id="491589at2"/>
<dbReference type="RefSeq" id="WP_073264687.1">
    <property type="nucleotide sequence ID" value="NZ_FRCS01000020.1"/>
</dbReference>
<accession>A0A1M7RLR8</accession>
<dbReference type="InterPro" id="IPR001932">
    <property type="entry name" value="PPM-type_phosphatase-like_dom"/>
</dbReference>
<evidence type="ECO:0000313" key="3">
    <source>
        <dbReference type="Proteomes" id="UP000184440"/>
    </source>
</evidence>
<dbReference type="Pfam" id="PF13672">
    <property type="entry name" value="PP2C_2"/>
    <property type="match status" value="1"/>
</dbReference>
<evidence type="ECO:0000313" key="2">
    <source>
        <dbReference type="EMBL" id="SHN47120.1"/>
    </source>
</evidence>
<dbReference type="InterPro" id="IPR036457">
    <property type="entry name" value="PPM-type-like_dom_sf"/>
</dbReference>
<dbReference type="Proteomes" id="UP000184440">
    <property type="component" value="Unassembled WGS sequence"/>
</dbReference>
<organism evidence="2 3">
    <name type="scientific">Cryptosporangium aurantiacum</name>
    <dbReference type="NCBI Taxonomy" id="134849"/>
    <lineage>
        <taxon>Bacteria</taxon>
        <taxon>Bacillati</taxon>
        <taxon>Actinomycetota</taxon>
        <taxon>Actinomycetes</taxon>
        <taxon>Cryptosporangiales</taxon>
        <taxon>Cryptosporangiaceae</taxon>
        <taxon>Cryptosporangium</taxon>
    </lineage>
</organism>
<reference evidence="2 3" key="1">
    <citation type="submission" date="2016-11" db="EMBL/GenBank/DDBJ databases">
        <authorList>
            <person name="Jaros S."/>
            <person name="Januszkiewicz K."/>
            <person name="Wedrychowicz H."/>
        </authorList>
    </citation>
    <scope>NUCLEOTIDE SEQUENCE [LARGE SCALE GENOMIC DNA]</scope>
    <source>
        <strain evidence="2 3">DSM 46144</strain>
    </source>
</reference>
<feature type="domain" description="PPM-type phosphatase" evidence="1">
    <location>
        <begin position="60"/>
        <end position="251"/>
    </location>
</feature>
<evidence type="ECO:0000259" key="1">
    <source>
        <dbReference type="Pfam" id="PF13672"/>
    </source>
</evidence>
<proteinExistence type="predicted"/>
<dbReference type="SUPFAM" id="SSF81606">
    <property type="entry name" value="PP2C-like"/>
    <property type="match status" value="1"/>
</dbReference>
<gene>
    <name evidence="2" type="ORF">SAMN05443668_12076</name>
</gene>
<dbReference type="AlphaFoldDB" id="A0A1M7RLR8"/>
<dbReference type="STRING" id="134849.SAMN05443668_12076"/>
<dbReference type="EMBL" id="FRCS01000020">
    <property type="protein sequence ID" value="SHN47120.1"/>
    <property type="molecule type" value="Genomic_DNA"/>
</dbReference>